<organism evidence="4 5">
    <name type="scientific">Penicillium chermesinum</name>
    <dbReference type="NCBI Taxonomy" id="63820"/>
    <lineage>
        <taxon>Eukaryota</taxon>
        <taxon>Fungi</taxon>
        <taxon>Dikarya</taxon>
        <taxon>Ascomycota</taxon>
        <taxon>Pezizomycotina</taxon>
        <taxon>Eurotiomycetes</taxon>
        <taxon>Eurotiomycetidae</taxon>
        <taxon>Eurotiales</taxon>
        <taxon>Aspergillaceae</taxon>
        <taxon>Penicillium</taxon>
    </lineage>
</organism>
<dbReference type="GeneID" id="83206575"/>
<protein>
    <recommendedName>
        <fullName evidence="3">NAD-dependent epimerase/dehydratase domain-containing protein</fullName>
    </recommendedName>
</protein>
<dbReference type="AlphaFoldDB" id="A0A9W9NDP8"/>
<reference evidence="4" key="1">
    <citation type="submission" date="2022-11" db="EMBL/GenBank/DDBJ databases">
        <authorList>
            <person name="Petersen C."/>
        </authorList>
    </citation>
    <scope>NUCLEOTIDE SEQUENCE</scope>
    <source>
        <strain evidence="4">IBT 19713</strain>
    </source>
</reference>
<dbReference type="PANTHER" id="PTHR10366">
    <property type="entry name" value="NAD DEPENDENT EPIMERASE/DEHYDRATASE"/>
    <property type="match status" value="1"/>
</dbReference>
<evidence type="ECO:0000313" key="5">
    <source>
        <dbReference type="Proteomes" id="UP001150941"/>
    </source>
</evidence>
<evidence type="ECO:0000256" key="2">
    <source>
        <dbReference type="ARBA" id="ARBA00023445"/>
    </source>
</evidence>
<proteinExistence type="inferred from homology"/>
<evidence type="ECO:0000313" key="4">
    <source>
        <dbReference type="EMBL" id="KAJ5216968.1"/>
    </source>
</evidence>
<dbReference type="Pfam" id="PF01370">
    <property type="entry name" value="Epimerase"/>
    <property type="match status" value="1"/>
</dbReference>
<dbReference type="OrthoDB" id="2735536at2759"/>
<dbReference type="SUPFAM" id="SSF51735">
    <property type="entry name" value="NAD(P)-binding Rossmann-fold domains"/>
    <property type="match status" value="1"/>
</dbReference>
<dbReference type="Proteomes" id="UP001150941">
    <property type="component" value="Unassembled WGS sequence"/>
</dbReference>
<dbReference type="GO" id="GO:0016616">
    <property type="term" value="F:oxidoreductase activity, acting on the CH-OH group of donors, NAD or NADP as acceptor"/>
    <property type="evidence" value="ECO:0007669"/>
    <property type="project" value="TreeGrafter"/>
</dbReference>
<name>A0A9W9NDP8_9EURO</name>
<dbReference type="Gene3D" id="3.40.50.720">
    <property type="entry name" value="NAD(P)-binding Rossmann-like Domain"/>
    <property type="match status" value="1"/>
</dbReference>
<dbReference type="InterPro" id="IPR050425">
    <property type="entry name" value="NAD(P)_dehydrat-like"/>
</dbReference>
<keyword evidence="1" id="KW-0560">Oxidoreductase</keyword>
<keyword evidence="5" id="KW-1185">Reference proteome</keyword>
<feature type="domain" description="NAD-dependent epimerase/dehydratase" evidence="3">
    <location>
        <begin position="15"/>
        <end position="265"/>
    </location>
</feature>
<dbReference type="InterPro" id="IPR036291">
    <property type="entry name" value="NAD(P)-bd_dom_sf"/>
</dbReference>
<dbReference type="EMBL" id="JAPQKS010000008">
    <property type="protein sequence ID" value="KAJ5216968.1"/>
    <property type="molecule type" value="Genomic_DNA"/>
</dbReference>
<reference evidence="4" key="2">
    <citation type="journal article" date="2023" name="IMA Fungus">
        <title>Comparative genomic study of the Penicillium genus elucidates a diverse pangenome and 15 lateral gene transfer events.</title>
        <authorList>
            <person name="Petersen C."/>
            <person name="Sorensen T."/>
            <person name="Nielsen M.R."/>
            <person name="Sondergaard T.E."/>
            <person name="Sorensen J.L."/>
            <person name="Fitzpatrick D.A."/>
            <person name="Frisvad J.C."/>
            <person name="Nielsen K.L."/>
        </authorList>
    </citation>
    <scope>NUCLEOTIDE SEQUENCE</scope>
    <source>
        <strain evidence="4">IBT 19713</strain>
    </source>
</reference>
<accession>A0A9W9NDP8</accession>
<dbReference type="RefSeq" id="XP_058325839.1">
    <property type="nucleotide sequence ID" value="XM_058479271.1"/>
</dbReference>
<evidence type="ECO:0000256" key="1">
    <source>
        <dbReference type="ARBA" id="ARBA00023002"/>
    </source>
</evidence>
<evidence type="ECO:0000259" key="3">
    <source>
        <dbReference type="Pfam" id="PF01370"/>
    </source>
</evidence>
<gene>
    <name evidence="4" type="ORF">N7468_009976</name>
</gene>
<dbReference type="PANTHER" id="PTHR10366:SF562">
    <property type="entry name" value="ALDEHYDE REDUCTASE II (AFU_ORTHOLOGUE AFUA_1G11360)"/>
    <property type="match status" value="1"/>
</dbReference>
<dbReference type="InterPro" id="IPR001509">
    <property type="entry name" value="Epimerase_deHydtase"/>
</dbReference>
<sequence length="346" mass="38110">MATIENPAIPKGSTVLVTGANGFLGSHIVDQFLRTGYRVRAAVRDPRKESWANELFGKLYGKENFELVAVPAMDVEGAFDEIVKGIDIFVHSAAVVTFEPEASKVIPVTIAGALNALKAAYSEPSVKRFVLTSSSTAAVGLLDEPGTIVTEDKYNEKAIKKAWDGPPYEPSHSIIVYEASKAQSEQEVWKYHKEHQAKRPDLVVNTVLPNFIIGRSVDPVGQGSRSTFSLILDLWNGKKNEMLAALPRQHFVDVEDTALLHVAAAVLPHVQGQRIFAFADEFSWDRTLSVMRKIDPTRNLPEEFSDGQGQWNVIVASSKAEKLLQELGRPGWTRFEDSVAANVRDA</sequence>
<comment type="caution">
    <text evidence="4">The sequence shown here is derived from an EMBL/GenBank/DDBJ whole genome shotgun (WGS) entry which is preliminary data.</text>
</comment>
<comment type="similarity">
    <text evidence="2">Belongs to the NAD(P)-dependent epimerase/dehydratase family. Dihydroflavonol-4-reductase subfamily.</text>
</comment>